<dbReference type="InterPro" id="IPR025633">
    <property type="entry name" value="DUF4291"/>
</dbReference>
<accession>A0A6A8A622</accession>
<name>A0A6A8A622_9HYPH</name>
<dbReference type="AlphaFoldDB" id="A0A6A8A622"/>
<comment type="caution">
    <text evidence="1">The sequence shown here is derived from an EMBL/GenBank/DDBJ whole genome shotgun (WGS) entry which is preliminary data.</text>
</comment>
<dbReference type="Proteomes" id="UP000435138">
    <property type="component" value="Unassembled WGS sequence"/>
</dbReference>
<organism evidence="1 2">
    <name type="scientific">Endobacterium cereale</name>
    <dbReference type="NCBI Taxonomy" id="2663029"/>
    <lineage>
        <taxon>Bacteria</taxon>
        <taxon>Pseudomonadati</taxon>
        <taxon>Pseudomonadota</taxon>
        <taxon>Alphaproteobacteria</taxon>
        <taxon>Hyphomicrobiales</taxon>
        <taxon>Rhizobiaceae</taxon>
        <taxon>Endobacterium</taxon>
    </lineage>
</organism>
<evidence type="ECO:0000313" key="2">
    <source>
        <dbReference type="Proteomes" id="UP000435138"/>
    </source>
</evidence>
<keyword evidence="2" id="KW-1185">Reference proteome</keyword>
<protein>
    <submittedName>
        <fullName evidence="1">DUF4291 family protein</fullName>
    </submittedName>
</protein>
<dbReference type="Pfam" id="PF14124">
    <property type="entry name" value="DUF4291"/>
    <property type="match status" value="1"/>
</dbReference>
<sequence>MDRTRSGSDRPIVIPSLTRALDKGKFGPPTFSLNRMTWIKPSFLWMMYRCG</sequence>
<reference evidence="1 2" key="1">
    <citation type="submission" date="2019-11" db="EMBL/GenBank/DDBJ databases">
        <title>Genome analysis of Rhizobacterium cereale a novel genus and species isolated from maize roots in North Spain.</title>
        <authorList>
            <person name="Menendez E."/>
            <person name="Flores-Felix J.D."/>
            <person name="Ramirez-Bahena M.-H."/>
            <person name="Igual J.M."/>
            <person name="Garcia-Fraile P."/>
            <person name="Peix A."/>
            <person name="Velazquez E."/>
        </authorList>
    </citation>
    <scope>NUCLEOTIDE SEQUENCE [LARGE SCALE GENOMIC DNA]</scope>
    <source>
        <strain evidence="1 2">RZME27</strain>
    </source>
</reference>
<proteinExistence type="predicted"/>
<evidence type="ECO:0000313" key="1">
    <source>
        <dbReference type="EMBL" id="MQY45050.1"/>
    </source>
</evidence>
<dbReference type="PANTHER" id="PTHR38567">
    <property type="entry name" value="DUF4291 DOMAIN-CONTAINING PROTEIN"/>
    <property type="match status" value="1"/>
</dbReference>
<dbReference type="PANTHER" id="PTHR38567:SF1">
    <property type="entry name" value="DUF4291 DOMAIN-CONTAINING PROTEIN"/>
    <property type="match status" value="1"/>
</dbReference>
<dbReference type="EMBL" id="WIXI01000022">
    <property type="protein sequence ID" value="MQY45050.1"/>
    <property type="molecule type" value="Genomic_DNA"/>
</dbReference>
<gene>
    <name evidence="1" type="ORF">GAO09_03070</name>
</gene>